<dbReference type="AlphaFoldDB" id="A0AAU7XA14"/>
<organism evidence="1">
    <name type="scientific">Methyloraptor flagellatus</name>
    <dbReference type="NCBI Taxonomy" id="3162530"/>
    <lineage>
        <taxon>Bacteria</taxon>
        <taxon>Pseudomonadati</taxon>
        <taxon>Pseudomonadota</taxon>
        <taxon>Alphaproteobacteria</taxon>
        <taxon>Hyphomicrobiales</taxon>
        <taxon>Ancalomicrobiaceae</taxon>
        <taxon>Methyloraptor</taxon>
    </lineage>
</organism>
<dbReference type="RefSeq" id="WP_407049504.1">
    <property type="nucleotide sequence ID" value="NZ_CP158568.1"/>
</dbReference>
<sequence length="116" mass="12660">MRGLLQMVGQPMSARSIGLGERFRYWSGASGRRYLFSSMSTAALDDLTNVVVLLVATDMRGEHQVVWLGEIDGEGVRSGQPVGQAKDRPTRAYVHLLAGSDDERRAILLDLTAGRA</sequence>
<reference evidence="1" key="1">
    <citation type="submission" date="2024-06" db="EMBL/GenBank/DDBJ databases">
        <title>Methylostella associata gen. nov., sp. nov., a novel Ancalomicrobiaceae-affiliated facultatively methylotrophic bacteria that feed on methanotrophs of the genus Methylococcus.</title>
        <authorList>
            <person name="Saltykova V."/>
            <person name="Danilova O.V."/>
            <person name="Oshkin I.Y."/>
            <person name="Belova S.E."/>
            <person name="Pimenov N.V."/>
            <person name="Dedysh S.N."/>
        </authorList>
    </citation>
    <scope>NUCLEOTIDE SEQUENCE</scope>
    <source>
        <strain evidence="1">S20</strain>
    </source>
</reference>
<accession>A0AAU7XA14</accession>
<dbReference type="EMBL" id="CP158568">
    <property type="protein sequence ID" value="XBY44411.1"/>
    <property type="molecule type" value="Genomic_DNA"/>
</dbReference>
<name>A0AAU7XA14_9HYPH</name>
<dbReference type="KEGG" id="mflg:ABS361_20750"/>
<proteinExistence type="predicted"/>
<protein>
    <submittedName>
        <fullName evidence="1">Uncharacterized protein</fullName>
    </submittedName>
</protein>
<evidence type="ECO:0000313" key="1">
    <source>
        <dbReference type="EMBL" id="XBY44411.1"/>
    </source>
</evidence>
<gene>
    <name evidence="1" type="ORF">ABS361_20750</name>
</gene>